<dbReference type="InterPro" id="IPR036116">
    <property type="entry name" value="FN3_sf"/>
</dbReference>
<proteinExistence type="inferred from homology"/>
<dbReference type="GeneID" id="101947541"/>
<accession>A0A8C3FDS8</accession>
<dbReference type="CDD" id="cd00063">
    <property type="entry name" value="FN3"/>
    <property type="match status" value="1"/>
</dbReference>
<dbReference type="CTD" id="84457"/>
<evidence type="ECO:0000256" key="3">
    <source>
        <dbReference type="SAM" id="MobiDB-lite"/>
    </source>
</evidence>
<reference evidence="4" key="2">
    <citation type="submission" date="2025-09" db="UniProtKB">
        <authorList>
            <consortium name="Ensembl"/>
        </authorList>
    </citation>
    <scope>IDENTIFICATION</scope>
</reference>
<dbReference type="Pfam" id="PF00041">
    <property type="entry name" value="fn3"/>
    <property type="match status" value="1"/>
</dbReference>
<dbReference type="PROSITE" id="PS50853">
    <property type="entry name" value="FN3"/>
    <property type="match status" value="1"/>
</dbReference>
<evidence type="ECO:0000256" key="2">
    <source>
        <dbReference type="ARBA" id="ARBA00037571"/>
    </source>
</evidence>
<protein>
    <submittedName>
        <fullName evidence="4">Phytanoyl-CoA 2-hydroxylase interacting protein like</fullName>
    </submittedName>
</protein>
<feature type="compositionally biased region" description="Basic and acidic residues" evidence="3">
    <location>
        <begin position="64"/>
        <end position="81"/>
    </location>
</feature>
<dbReference type="PANTHER" id="PTHR15698:SF8">
    <property type="entry name" value="PHYTANOYL-COA HYDROXYLASE-INTERACTING PROTEIN-LIKE"/>
    <property type="match status" value="1"/>
</dbReference>
<dbReference type="GeneTree" id="ENSGT00390000014563"/>
<reference evidence="4" key="1">
    <citation type="submission" date="2025-08" db="UniProtKB">
        <authorList>
            <consortium name="Ensembl"/>
        </authorList>
    </citation>
    <scope>IDENTIFICATION</scope>
</reference>
<sequence>MVCSGECLGWQSALEGEAGACRCEEGRSEGLGAPLCTHRASQPARPLLSAGSQSRCPPCGRPQKPREEKEKGTMEVPRLDRSSMSSPTSPCEDVIKNLSLEAIQLCDRDGNKSQDSGIAEMEELPVPHNIKISNITCDSFKISWDMDSKSKDRITHYFIDLNKKENKNSNKFKHKDVPTKLVAKAVPLPMTVRGHWFLSPRTEYTVAVQTASKQVDGDYVVSEWSEIIEFCTGDYSKVHLTQLLEKAEVIAGRMLKLSVFYRNQHKEYFDYIRNQHGNAMQPSVKDNSGSHGSPISGKLEGIFFSCNTEFNTGKPPQDSPYGRYRFEIAAEKLFNPNTNLYFGDFYCMYTAYHFVILVIAPVGSPGDEFCKQRLPQLNSKDNKFLTCTEEDGIMVYHHAQDVILEVIYTDPVDLSLGTVAEITGHQVMSSSTANAKKDPSCKTCNISVGR</sequence>
<dbReference type="PANTHER" id="PTHR15698">
    <property type="entry name" value="PROTEIN CBG15099"/>
    <property type="match status" value="1"/>
</dbReference>
<dbReference type="InterPro" id="IPR045545">
    <property type="entry name" value="PHYIP/PHIPL_C"/>
</dbReference>
<dbReference type="AlphaFoldDB" id="A0A8C3FDS8"/>
<keyword evidence="5" id="KW-1185">Reference proteome</keyword>
<dbReference type="Ensembl" id="ENSCPBT00000008939.1">
    <property type="protein sequence ID" value="ENSCPBP00000007403.1"/>
    <property type="gene ID" value="ENSCPBG00000005838.1"/>
</dbReference>
<dbReference type="Gene3D" id="2.60.40.10">
    <property type="entry name" value="Immunoglobulins"/>
    <property type="match status" value="1"/>
</dbReference>
<name>A0A8C3FDS8_CHRPI</name>
<evidence type="ECO:0000313" key="5">
    <source>
        <dbReference type="Proteomes" id="UP000694380"/>
    </source>
</evidence>
<feature type="region of interest" description="Disordered" evidence="3">
    <location>
        <begin position="44"/>
        <end position="90"/>
    </location>
</feature>
<dbReference type="Pfam" id="PF19281">
    <property type="entry name" value="PHYHIP_C"/>
    <property type="match status" value="1"/>
</dbReference>
<comment type="function">
    <text evidence="2">May play a role in the development of the central system.</text>
</comment>
<dbReference type="GO" id="GO:0005737">
    <property type="term" value="C:cytoplasm"/>
    <property type="evidence" value="ECO:0007669"/>
    <property type="project" value="Ensembl"/>
</dbReference>
<dbReference type="SUPFAM" id="SSF49265">
    <property type="entry name" value="Fibronectin type III"/>
    <property type="match status" value="1"/>
</dbReference>
<gene>
    <name evidence="4" type="primary">PHYHIPL</name>
</gene>
<organism evidence="4 5">
    <name type="scientific">Chrysemys picta bellii</name>
    <name type="common">Western painted turtle</name>
    <name type="synonym">Emys bellii</name>
    <dbReference type="NCBI Taxonomy" id="8478"/>
    <lineage>
        <taxon>Eukaryota</taxon>
        <taxon>Metazoa</taxon>
        <taxon>Chordata</taxon>
        <taxon>Craniata</taxon>
        <taxon>Vertebrata</taxon>
        <taxon>Euteleostomi</taxon>
        <taxon>Archelosauria</taxon>
        <taxon>Testudinata</taxon>
        <taxon>Testudines</taxon>
        <taxon>Cryptodira</taxon>
        <taxon>Durocryptodira</taxon>
        <taxon>Testudinoidea</taxon>
        <taxon>Emydidae</taxon>
        <taxon>Chrysemys</taxon>
    </lineage>
</organism>
<dbReference type="InterPro" id="IPR042868">
    <property type="entry name" value="PHYHIP/PHYHIPL"/>
</dbReference>
<dbReference type="Proteomes" id="UP000694380">
    <property type="component" value="Unplaced"/>
</dbReference>
<dbReference type="InterPro" id="IPR003961">
    <property type="entry name" value="FN3_dom"/>
</dbReference>
<comment type="similarity">
    <text evidence="1">Belongs to the PHYHIP family.</text>
</comment>
<dbReference type="RefSeq" id="XP_042710671.1">
    <property type="nucleotide sequence ID" value="XM_042854737.2"/>
</dbReference>
<dbReference type="InterPro" id="IPR013783">
    <property type="entry name" value="Ig-like_fold"/>
</dbReference>
<dbReference type="FunFam" id="2.60.40.10:FF:000277">
    <property type="entry name" value="Phytanoyl-CoA hydroxylase-interacting protein-like protein"/>
    <property type="match status" value="1"/>
</dbReference>
<evidence type="ECO:0000313" key="4">
    <source>
        <dbReference type="Ensembl" id="ENSCPBP00000007403.1"/>
    </source>
</evidence>
<evidence type="ECO:0000256" key="1">
    <source>
        <dbReference type="ARBA" id="ARBA00007962"/>
    </source>
</evidence>